<dbReference type="EMBL" id="JAACJJ010000028">
    <property type="protein sequence ID" value="KAF5321837.1"/>
    <property type="molecule type" value="Genomic_DNA"/>
</dbReference>
<organism evidence="8 9">
    <name type="scientific">Psilocybe cf. subviscida</name>
    <dbReference type="NCBI Taxonomy" id="2480587"/>
    <lineage>
        <taxon>Eukaryota</taxon>
        <taxon>Fungi</taxon>
        <taxon>Dikarya</taxon>
        <taxon>Basidiomycota</taxon>
        <taxon>Agaricomycotina</taxon>
        <taxon>Agaricomycetes</taxon>
        <taxon>Agaricomycetidae</taxon>
        <taxon>Agaricales</taxon>
        <taxon>Agaricineae</taxon>
        <taxon>Strophariaceae</taxon>
        <taxon>Psilocybe</taxon>
    </lineage>
</organism>
<comment type="similarity">
    <text evidence="2">Belongs to the TCP11 family.</text>
</comment>
<feature type="compositionally biased region" description="Low complexity" evidence="6">
    <location>
        <begin position="209"/>
        <end position="220"/>
    </location>
</feature>
<feature type="region of interest" description="Disordered" evidence="6">
    <location>
        <begin position="349"/>
        <end position="387"/>
    </location>
</feature>
<evidence type="ECO:0000313" key="9">
    <source>
        <dbReference type="Proteomes" id="UP000567179"/>
    </source>
</evidence>
<evidence type="ECO:0000256" key="3">
    <source>
        <dbReference type="ARBA" id="ARBA00022692"/>
    </source>
</evidence>
<dbReference type="InterPro" id="IPR037185">
    <property type="entry name" value="EmrE-like"/>
</dbReference>
<keyword evidence="9" id="KW-1185">Reference proteome</keyword>
<feature type="compositionally biased region" description="Polar residues" evidence="6">
    <location>
        <begin position="355"/>
        <end position="381"/>
    </location>
</feature>
<dbReference type="InterPro" id="IPR008862">
    <property type="entry name" value="Tcp11"/>
</dbReference>
<feature type="compositionally biased region" description="Acidic residues" evidence="6">
    <location>
        <begin position="1155"/>
        <end position="1165"/>
    </location>
</feature>
<feature type="region of interest" description="Disordered" evidence="6">
    <location>
        <begin position="177"/>
        <end position="227"/>
    </location>
</feature>
<evidence type="ECO:0000256" key="6">
    <source>
        <dbReference type="SAM" id="MobiDB-lite"/>
    </source>
</evidence>
<dbReference type="Pfam" id="PF05653">
    <property type="entry name" value="Mg_trans_NIPA"/>
    <property type="match status" value="2"/>
</dbReference>
<comment type="caution">
    <text evidence="8">The sequence shown here is derived from an EMBL/GenBank/DDBJ whole genome shotgun (WGS) entry which is preliminary data.</text>
</comment>
<feature type="transmembrane region" description="Helical" evidence="7">
    <location>
        <begin position="743"/>
        <end position="760"/>
    </location>
</feature>
<feature type="compositionally biased region" description="Basic and acidic residues" evidence="6">
    <location>
        <begin position="1235"/>
        <end position="1262"/>
    </location>
</feature>
<protein>
    <submittedName>
        <fullName evidence="8">Uncharacterized protein</fullName>
    </submittedName>
</protein>
<feature type="compositionally biased region" description="Acidic residues" evidence="6">
    <location>
        <begin position="1225"/>
        <end position="1234"/>
    </location>
</feature>
<evidence type="ECO:0000256" key="4">
    <source>
        <dbReference type="ARBA" id="ARBA00022989"/>
    </source>
</evidence>
<feature type="transmembrane region" description="Helical" evidence="7">
    <location>
        <begin position="801"/>
        <end position="822"/>
    </location>
</feature>
<feature type="compositionally biased region" description="Polar residues" evidence="6">
    <location>
        <begin position="615"/>
        <end position="627"/>
    </location>
</feature>
<feature type="transmembrane region" description="Helical" evidence="7">
    <location>
        <begin position="989"/>
        <end position="1011"/>
    </location>
</feature>
<sequence length="1274" mass="137920">MAFLTSSHAHANALPVELMDALNQTYFLHLLLTDPGSVIPPGKSLLSMLVQANFVPGGNEAEGKGKAKDAHEDMVDRVKEVAHRAFWAEALEALSSPTPSVQIPRLKRLYLDLHEAVTPLFPPSHPVLVSLSAPLPPTSSPLLSTLALLKDIVKGMRQRCAPVRDAAVDALDMELIHPPEPTSSIPHVSETRTHSHSLSRNDSHDEHLVPSSSSSTSDVQPTPPPNPLASFVLAKIRAVLDLAEDMKRDLNTFVLGAMSEDQLRAVLLKDVRARERQLVSGIWGMGASGAEGKEVEVVRRAWGAWVDDGTVQFDARSATGDGGDGTADERRRKWVKRLIGALGADTPVHCHFPTEPSTVPETGSTAEELPSASTPPETNLLTEEAEPENVKVAELSALPPQLFFSQPGLVYIQNYVQAITIAAALRSLTRLPPPSAAGNASDFMHRVWTLLKGEIDTDRGRRADEGSTDGEGIKDGKNEEEWEHTKLVNLADEVVRARQGVLRASSGCSAVLAAEEEERLRAAVERTLRTSDPVFLLLRKRLLTALETRLVDAVVSRSGTRSTSPPAHGIPVRMQTGKDITAADRLRDERAGKRMRLMLPEEYHDEQRSLARSAAQESGTPAKSNGTMPGFEEPLLQDAVVDAVKRVLECLDWMRDVWTDMDFLAAQTLLSSDSSSSFHVMSAPDADTPATHHGYNPVLSFIIGLAIILVASILNAAGLNLTKLDHVRTKSIPKSAQKKDWQRPLWLLGILLYILSQLIGSTLALEYMRAEYVAPLGSTSLVFNFLFARFLVGTPVTKTDIYGTVVVILGVVGIVAFGSINSGLSAATDVAHITSLWRRSGWLTYFFAMSVALLFVLIFTYRLDYVLAQRTDLNGPASAAPQANFSGLPTSMGAAGSAGFAGRRRKNWLGKILGVFVMLKSAWDATIGWVTDRLEAWAAPKDDTQVAWTLGIGWACCGGGLAGGTLVFAKAIVKLLTGSLSKENPGNQFGHVAPIFTIVLLAITAVLQIICLNRGLKVYDSTLVVPVFYGVYTATGWLNSLIFNNEVEAYKSWALFLIFVSILVLIGGVVLLTHKKPEPVTAKIKSQSLPKRKRKAGPKGKGAGDASTSANGNGHLNGNGNGHLDDDEERTLGTAGSGENEVLWAVGNASDDDQEYDYEEEDDDVDNHLHPIHNKSTLEGAAPLTRRLSANVRSGAGGSASASDLRASNSEQQGLVADSSHDPFADGDDDEDEVGWSKRHADKEAAKEEMKRRRSMDPFRDETETELDDLGKLR</sequence>
<accession>A0A8H5F349</accession>
<evidence type="ECO:0000256" key="7">
    <source>
        <dbReference type="SAM" id="Phobius"/>
    </source>
</evidence>
<dbReference type="InterPro" id="IPR008521">
    <property type="entry name" value="Mg_trans_NIPA"/>
</dbReference>
<name>A0A8H5F349_9AGAR</name>
<feature type="region of interest" description="Disordered" evidence="6">
    <location>
        <begin position="1155"/>
        <end position="1274"/>
    </location>
</feature>
<evidence type="ECO:0000256" key="1">
    <source>
        <dbReference type="ARBA" id="ARBA00004141"/>
    </source>
</evidence>
<dbReference type="PANTHER" id="PTHR12570:SF82">
    <property type="entry name" value="NIPA-LIKE PROTEIN 3"/>
    <property type="match status" value="1"/>
</dbReference>
<evidence type="ECO:0000256" key="5">
    <source>
        <dbReference type="ARBA" id="ARBA00023136"/>
    </source>
</evidence>
<evidence type="ECO:0000256" key="2">
    <source>
        <dbReference type="ARBA" id="ARBA00010954"/>
    </source>
</evidence>
<dbReference type="PANTHER" id="PTHR12570">
    <property type="match status" value="1"/>
</dbReference>
<dbReference type="Proteomes" id="UP000567179">
    <property type="component" value="Unassembled WGS sequence"/>
</dbReference>
<feature type="transmembrane region" description="Helical" evidence="7">
    <location>
        <begin position="698"/>
        <end position="722"/>
    </location>
</feature>
<feature type="transmembrane region" description="Helical" evidence="7">
    <location>
        <begin position="1023"/>
        <end position="1042"/>
    </location>
</feature>
<keyword evidence="5 7" id="KW-0472">Membrane</keyword>
<gene>
    <name evidence="8" type="ORF">D9619_001866</name>
</gene>
<feature type="transmembrane region" description="Helical" evidence="7">
    <location>
        <begin position="842"/>
        <end position="861"/>
    </location>
</feature>
<dbReference type="OrthoDB" id="165382at2759"/>
<dbReference type="Gene3D" id="1.10.3730.20">
    <property type="match status" value="1"/>
</dbReference>
<keyword evidence="4 7" id="KW-1133">Transmembrane helix</keyword>
<dbReference type="AlphaFoldDB" id="A0A8H5F349"/>
<reference evidence="8 9" key="1">
    <citation type="journal article" date="2020" name="ISME J.">
        <title>Uncovering the hidden diversity of litter-decomposition mechanisms in mushroom-forming fungi.</title>
        <authorList>
            <person name="Floudas D."/>
            <person name="Bentzer J."/>
            <person name="Ahren D."/>
            <person name="Johansson T."/>
            <person name="Persson P."/>
            <person name="Tunlid A."/>
        </authorList>
    </citation>
    <scope>NUCLEOTIDE SEQUENCE [LARGE SCALE GENOMIC DNA]</scope>
    <source>
        <strain evidence="8 9">CBS 101986</strain>
    </source>
</reference>
<evidence type="ECO:0000313" key="8">
    <source>
        <dbReference type="EMBL" id="KAF5321837.1"/>
    </source>
</evidence>
<dbReference type="Pfam" id="PF05794">
    <property type="entry name" value="Tcp11"/>
    <property type="match status" value="1"/>
</dbReference>
<feature type="transmembrane region" description="Helical" evidence="7">
    <location>
        <begin position="772"/>
        <end position="792"/>
    </location>
</feature>
<dbReference type="GO" id="GO:0015095">
    <property type="term" value="F:magnesium ion transmembrane transporter activity"/>
    <property type="evidence" value="ECO:0007669"/>
    <property type="project" value="InterPro"/>
</dbReference>
<feature type="region of interest" description="Disordered" evidence="6">
    <location>
        <begin position="1082"/>
        <end position="1142"/>
    </location>
</feature>
<keyword evidence="3 7" id="KW-0812">Transmembrane</keyword>
<feature type="region of interest" description="Disordered" evidence="6">
    <location>
        <begin position="607"/>
        <end position="628"/>
    </location>
</feature>
<feature type="transmembrane region" description="Helical" evidence="7">
    <location>
        <begin position="1054"/>
        <end position="1073"/>
    </location>
</feature>
<proteinExistence type="inferred from homology"/>
<dbReference type="GO" id="GO:0016020">
    <property type="term" value="C:membrane"/>
    <property type="evidence" value="ECO:0007669"/>
    <property type="project" value="UniProtKB-SubCell"/>
</dbReference>
<comment type="subcellular location">
    <subcellularLocation>
        <location evidence="1">Membrane</location>
        <topology evidence="1">Multi-pass membrane protein</topology>
    </subcellularLocation>
</comment>
<dbReference type="SUPFAM" id="SSF103481">
    <property type="entry name" value="Multidrug resistance efflux transporter EmrE"/>
    <property type="match status" value="1"/>
</dbReference>
<feature type="transmembrane region" description="Helical" evidence="7">
    <location>
        <begin position="946"/>
        <end position="969"/>
    </location>
</feature>
<feature type="compositionally biased region" description="Basic and acidic residues" evidence="6">
    <location>
        <begin position="189"/>
        <end position="208"/>
    </location>
</feature>